<protein>
    <submittedName>
        <fullName evidence="2">Uncharacterized protein</fullName>
    </submittedName>
</protein>
<reference evidence="2 3" key="1">
    <citation type="submission" date="2017-01" db="EMBL/GenBank/DDBJ databases">
        <title>Complete Genome Sequence of Dolosigranulum pigrum isolated from a Patient with interstitial lung disease.</title>
        <authorList>
            <person name="Mukhopadhyay R."/>
            <person name="Joaquin J."/>
            <person name="Hogue R."/>
            <person name="Fitzgerald S."/>
            <person name="Jospin G."/>
            <person name="Eisen J.A."/>
            <person name="Chaturvedi V."/>
        </authorList>
    </citation>
    <scope>NUCLEOTIDE SEQUENCE [LARGE SCALE GENOMIC DNA]</scope>
    <source>
        <strain evidence="2 3">15S00348</strain>
    </source>
</reference>
<proteinExistence type="predicted"/>
<dbReference type="AlphaFoldDB" id="A0A1S8KLD8"/>
<organism evidence="2 3">
    <name type="scientific">Dolosigranulum pigrum</name>
    <dbReference type="NCBI Taxonomy" id="29394"/>
    <lineage>
        <taxon>Bacteria</taxon>
        <taxon>Bacillati</taxon>
        <taxon>Bacillota</taxon>
        <taxon>Bacilli</taxon>
        <taxon>Lactobacillales</taxon>
        <taxon>Carnobacteriaceae</taxon>
        <taxon>Dolosigranulum</taxon>
    </lineage>
</organism>
<feature type="compositionally biased region" description="Basic residues" evidence="1">
    <location>
        <begin position="114"/>
        <end position="126"/>
    </location>
</feature>
<feature type="compositionally biased region" description="Basic residues" evidence="1">
    <location>
        <begin position="40"/>
        <end position="57"/>
    </location>
</feature>
<feature type="region of interest" description="Disordered" evidence="1">
    <location>
        <begin position="23"/>
        <end position="162"/>
    </location>
</feature>
<feature type="compositionally biased region" description="Polar residues" evidence="1">
    <location>
        <begin position="71"/>
        <end position="92"/>
    </location>
</feature>
<dbReference type="EMBL" id="MUYF01000003">
    <property type="protein sequence ID" value="OOL80567.1"/>
    <property type="molecule type" value="Genomic_DNA"/>
</dbReference>
<dbReference type="Proteomes" id="UP000190409">
    <property type="component" value="Unassembled WGS sequence"/>
</dbReference>
<feature type="compositionally biased region" description="Polar residues" evidence="1">
    <location>
        <begin position="147"/>
        <end position="162"/>
    </location>
</feature>
<accession>A0A1S8KLD8</accession>
<evidence type="ECO:0000256" key="1">
    <source>
        <dbReference type="SAM" id="MobiDB-lite"/>
    </source>
</evidence>
<comment type="caution">
    <text evidence="2">The sequence shown here is derived from an EMBL/GenBank/DDBJ whole genome shotgun (WGS) entry which is preliminary data.</text>
</comment>
<sequence>MEILIILLGIGFAAFSVAIQGWGSSQKKSKPLSSKNSRQISRRNQSKQVSRSHHNRKSFLNQLRSERNMANAEQATDSNRGQQRRNNSVQQEADQEHRRTSRINHPNSQESRSRQSHSTHERRQRAKQLSATEKTSKKSIIQKQSTRPANRSTPSLNQQNLKQAVIYTEILNKPKSLR</sequence>
<evidence type="ECO:0000313" key="2">
    <source>
        <dbReference type="EMBL" id="OOL80567.1"/>
    </source>
</evidence>
<gene>
    <name evidence="2" type="ORF">BWX42_01090</name>
</gene>
<evidence type="ECO:0000313" key="3">
    <source>
        <dbReference type="Proteomes" id="UP000190409"/>
    </source>
</evidence>
<name>A0A1S8KLD8_9LACT</name>